<name>M9RF18_9RHOB</name>
<keyword evidence="2" id="KW-1185">Reference proteome</keyword>
<organism evidence="1 2">
    <name type="scientific">Octadecabacter antarcticus 307</name>
    <dbReference type="NCBI Taxonomy" id="391626"/>
    <lineage>
        <taxon>Bacteria</taxon>
        <taxon>Pseudomonadati</taxon>
        <taxon>Pseudomonadota</taxon>
        <taxon>Alphaproteobacteria</taxon>
        <taxon>Rhodobacterales</taxon>
        <taxon>Roseobacteraceae</taxon>
        <taxon>Octadecabacter</taxon>
    </lineage>
</organism>
<evidence type="ECO:0000313" key="1">
    <source>
        <dbReference type="EMBL" id="AGI68395.1"/>
    </source>
</evidence>
<protein>
    <submittedName>
        <fullName evidence="1">Uncharacterized protein</fullName>
    </submittedName>
</protein>
<evidence type="ECO:0000313" key="2">
    <source>
        <dbReference type="Proteomes" id="UP000005307"/>
    </source>
</evidence>
<dbReference type="KEGG" id="oat:OAN307_c28200"/>
<dbReference type="HOGENOM" id="CLU_2274484_0_0_5"/>
<dbReference type="EMBL" id="CP003740">
    <property type="protein sequence ID" value="AGI68395.1"/>
    <property type="molecule type" value="Genomic_DNA"/>
</dbReference>
<gene>
    <name evidence="1" type="ORF">OAN307_c28200</name>
</gene>
<dbReference type="AlphaFoldDB" id="M9RF18"/>
<dbReference type="STRING" id="391626.OAN307_c28200"/>
<sequence>MSLLLVVGVFILARVAARGTFVRIQIDTASGELRAPVDAVASRSTALFGRVQISFNGIGPVAAGDESLQLIAALRCRLAIDCGLEAAHPMREVILGGPVLAA</sequence>
<proteinExistence type="predicted"/>
<reference evidence="1 2" key="1">
    <citation type="journal article" date="2013" name="PLoS ONE">
        <title>Poles Apart: Arctic and Antarctic Octadecabacter strains Share High Genome Plasticity and a New Type of Xanthorhodopsin.</title>
        <authorList>
            <person name="Vollmers J."/>
            <person name="Voget S."/>
            <person name="Dietrich S."/>
            <person name="Gollnow K."/>
            <person name="Smits M."/>
            <person name="Meyer K."/>
            <person name="Brinkhoff T."/>
            <person name="Simon M."/>
            <person name="Daniel R."/>
        </authorList>
    </citation>
    <scope>NUCLEOTIDE SEQUENCE [LARGE SCALE GENOMIC DNA]</scope>
    <source>
        <strain evidence="1 2">307</strain>
    </source>
</reference>
<dbReference type="Proteomes" id="UP000005307">
    <property type="component" value="Chromosome"/>
</dbReference>
<accession>M9RF18</accession>